<sequence length="182" mass="20248">MNKAKTNYKDPLAYYKLAYFLKNYINNDTIIVCIGTDRYIGDCLGPLVGTLLKCKHFPLPVYGTISDPIHALNIESKLNKINLLHPHKNIIGIDACLGDLETIGDIQVRDFPVHPGKGVGKSLPDVGNSSIIGIVDSNSSEDLFNNSSSNIRLNLVLSMAEVILYSLIHSYYLYYNNIFIDI</sequence>
<reference evidence="2 3" key="1">
    <citation type="journal article" date="2015" name="Biotechnol. Bioeng.">
        <title>Genome sequence and phenotypic characterization of Caulobacter segnis.</title>
        <authorList>
            <person name="Patel S."/>
            <person name="Fletcher B."/>
            <person name="Scott D.C."/>
            <person name="Ely B."/>
        </authorList>
    </citation>
    <scope>NUCLEOTIDE SEQUENCE [LARGE SCALE GENOMIC DNA]</scope>
    <source>
        <strain evidence="2 3">ERI-2</strain>
    </source>
</reference>
<protein>
    <recommendedName>
        <fullName evidence="4">Sporulation protein YyaC</fullName>
    </recommendedName>
</protein>
<accession>A0A162KTI4</accession>
<dbReference type="InterPro" id="IPR023430">
    <property type="entry name" value="Pept_HybD-like_dom_sf"/>
</dbReference>
<dbReference type="Pfam" id="PF06866">
    <property type="entry name" value="DUF1256"/>
    <property type="match status" value="1"/>
</dbReference>
<evidence type="ECO:0008006" key="4">
    <source>
        <dbReference type="Google" id="ProtNLM"/>
    </source>
</evidence>
<dbReference type="InterPro" id="IPR009665">
    <property type="entry name" value="YyaC"/>
</dbReference>
<evidence type="ECO:0000256" key="1">
    <source>
        <dbReference type="SAM" id="Phobius"/>
    </source>
</evidence>
<organism evidence="2 3">
    <name type="scientific">Clostridium ljungdahlii</name>
    <dbReference type="NCBI Taxonomy" id="1538"/>
    <lineage>
        <taxon>Bacteria</taxon>
        <taxon>Bacillati</taxon>
        <taxon>Bacillota</taxon>
        <taxon>Clostridia</taxon>
        <taxon>Eubacteriales</taxon>
        <taxon>Clostridiaceae</taxon>
        <taxon>Clostridium</taxon>
    </lineage>
</organism>
<keyword evidence="1" id="KW-0472">Membrane</keyword>
<dbReference type="OrthoDB" id="9815953at2"/>
<dbReference type="AlphaFoldDB" id="A0A162KTI4"/>
<dbReference type="PATRIC" id="fig|1538.10.peg.1712"/>
<dbReference type="SUPFAM" id="SSF53163">
    <property type="entry name" value="HybD-like"/>
    <property type="match status" value="1"/>
</dbReference>
<proteinExistence type="predicted"/>
<name>A0A162KTI4_9CLOT</name>
<comment type="caution">
    <text evidence="2">The sequence shown here is derived from an EMBL/GenBank/DDBJ whole genome shotgun (WGS) entry which is preliminary data.</text>
</comment>
<dbReference type="RefSeq" id="WP_013236942.1">
    <property type="nucleotide sequence ID" value="NZ_CP174103.1"/>
</dbReference>
<keyword evidence="1" id="KW-1133">Transmembrane helix</keyword>
<evidence type="ECO:0000313" key="2">
    <source>
        <dbReference type="EMBL" id="OAA86722.1"/>
    </source>
</evidence>
<gene>
    <name evidence="2" type="ORF">WY13_02110</name>
</gene>
<dbReference type="OMA" id="PIHAMNL"/>
<dbReference type="NCBIfam" id="TIGR02841">
    <property type="entry name" value="spore_YyaC"/>
    <property type="match status" value="1"/>
</dbReference>
<dbReference type="EMBL" id="LITT01000023">
    <property type="protein sequence ID" value="OAA86722.1"/>
    <property type="molecule type" value="Genomic_DNA"/>
</dbReference>
<keyword evidence="1" id="KW-0812">Transmembrane</keyword>
<evidence type="ECO:0000313" key="3">
    <source>
        <dbReference type="Proteomes" id="UP000077407"/>
    </source>
</evidence>
<dbReference type="Proteomes" id="UP000077407">
    <property type="component" value="Unassembled WGS sequence"/>
</dbReference>
<feature type="transmembrane region" description="Helical" evidence="1">
    <location>
        <begin position="153"/>
        <end position="174"/>
    </location>
</feature>